<name>A0AAD1H355_MYCXE</name>
<dbReference type="KEGG" id="mxe:MYXE_40880"/>
<proteinExistence type="predicted"/>
<protein>
    <submittedName>
        <fullName evidence="1">Uncharacterized protein</fullName>
    </submittedName>
</protein>
<sequence length="269" mass="31262">MSEYLRAMRRKLVAAERDRYGTDSTLEGVETPVERRDCAPPTIDVLDELMDEVRRRKTAADWKDRSESDRWLAPRVHFALRLRRSEAAIRGLWHWTALRYQWYLDWRWRDPTGIIAEDRWWGPIHKQAFARLWWGAEIFRNGGDYQPVELAFIFQDLPNSYLHRPIVRCRSLALAIIDRLNETPALDADHVNGLARVLNLATVGSPPEVETDYQSDDLTAYERWASDRPRVPTSWDALPRGPESIDTTTDSLQRASTIVNRGWVFAGFG</sequence>
<dbReference type="Proteomes" id="UP000464624">
    <property type="component" value="Chromosome"/>
</dbReference>
<reference evidence="1 2" key="1">
    <citation type="submission" date="2019-12" db="EMBL/GenBank/DDBJ databases">
        <title>Complete genome sequence of Mycolicibacterium xenopi str. JCM15661T.</title>
        <authorList>
            <person name="Yoshida M."/>
            <person name="Fukano H."/>
            <person name="Asakura T."/>
            <person name="Hoshino Y."/>
        </authorList>
    </citation>
    <scope>NUCLEOTIDE SEQUENCE [LARGE SCALE GENOMIC DNA]</scope>
    <source>
        <strain evidence="1 2">JCM 15661T</strain>
    </source>
</reference>
<organism evidence="1 2">
    <name type="scientific">Mycobacterium xenopi</name>
    <dbReference type="NCBI Taxonomy" id="1789"/>
    <lineage>
        <taxon>Bacteria</taxon>
        <taxon>Bacillati</taxon>
        <taxon>Actinomycetota</taxon>
        <taxon>Actinomycetes</taxon>
        <taxon>Mycobacteriales</taxon>
        <taxon>Mycobacteriaceae</taxon>
        <taxon>Mycobacterium</taxon>
    </lineage>
</organism>
<accession>A0AAD1H355</accession>
<gene>
    <name evidence="1" type="ORF">MYXE_40880</name>
</gene>
<dbReference type="AlphaFoldDB" id="A0AAD1H355"/>
<dbReference type="EMBL" id="AP022314">
    <property type="protein sequence ID" value="BBU24298.1"/>
    <property type="molecule type" value="Genomic_DNA"/>
</dbReference>
<dbReference type="InterPro" id="IPR045920">
    <property type="entry name" value="DUF6339"/>
</dbReference>
<dbReference type="Pfam" id="PF19866">
    <property type="entry name" value="DUF6339"/>
    <property type="match status" value="1"/>
</dbReference>
<evidence type="ECO:0000313" key="2">
    <source>
        <dbReference type="Proteomes" id="UP000464624"/>
    </source>
</evidence>
<evidence type="ECO:0000313" key="1">
    <source>
        <dbReference type="EMBL" id="BBU24298.1"/>
    </source>
</evidence>